<proteinExistence type="predicted"/>
<reference evidence="3" key="1">
    <citation type="journal article" date="2006" name="Proc. Natl. Acad. Sci. U.S.A.">
        <title>The complete genome of Rhodococcus sp. RHA1 provides insights into a catabolic powerhouse.</title>
        <authorList>
            <person name="McLeod M.P."/>
            <person name="Warren R.L."/>
            <person name="Hsiao W.W.L."/>
            <person name="Araki N."/>
            <person name="Myhre M."/>
            <person name="Fernandes C."/>
            <person name="Miyazawa D."/>
            <person name="Wong W."/>
            <person name="Lillquist A.L."/>
            <person name="Wang D."/>
            <person name="Dosanjh M."/>
            <person name="Hara H."/>
            <person name="Petrescu A."/>
            <person name="Morin R.D."/>
            <person name="Yang G."/>
            <person name="Stott J.M."/>
            <person name="Schein J.E."/>
            <person name="Shin H."/>
            <person name="Smailus D."/>
            <person name="Siddiqui A.S."/>
            <person name="Marra M.A."/>
            <person name="Jones S.J.M."/>
            <person name="Holt R."/>
            <person name="Brinkman F.S.L."/>
            <person name="Miyauchi K."/>
            <person name="Fukuda M."/>
            <person name="Davies J.E."/>
            <person name="Mohn W.W."/>
            <person name="Eltis L.D."/>
        </authorList>
    </citation>
    <scope>NUCLEOTIDE SEQUENCE [LARGE SCALE GENOMIC DNA]</scope>
    <source>
        <strain evidence="3">RHA1</strain>
    </source>
</reference>
<accession>Q0S5F6</accession>
<evidence type="ECO:0000313" key="3">
    <source>
        <dbReference type="Proteomes" id="UP000008710"/>
    </source>
</evidence>
<sequence length="119" mass="12584">MLSDASHTAATALAVAAVRAAGGAACLCMIWRWPDDAMQSPFTLRRQRAGVHPVQFVHQNLAERGSGFDSPGLGSQLPAVTGAMEPSNPTSKNADWGYSRGPFMTAIRIGFSLFPPKIG</sequence>
<gene>
    <name evidence="2" type="ordered locus">RHA1_ro05450</name>
</gene>
<dbReference type="KEGG" id="rha:RHA1_ro05450"/>
<protein>
    <submittedName>
        <fullName evidence="2">Uncharacterized protein</fullName>
    </submittedName>
</protein>
<dbReference type="EMBL" id="CP000431">
    <property type="protein sequence ID" value="ABG97230.1"/>
    <property type="molecule type" value="Genomic_DNA"/>
</dbReference>
<evidence type="ECO:0000313" key="2">
    <source>
        <dbReference type="EMBL" id="ABG97230.1"/>
    </source>
</evidence>
<organism evidence="2 3">
    <name type="scientific">Rhodococcus jostii (strain RHA1)</name>
    <dbReference type="NCBI Taxonomy" id="101510"/>
    <lineage>
        <taxon>Bacteria</taxon>
        <taxon>Bacillati</taxon>
        <taxon>Actinomycetota</taxon>
        <taxon>Actinomycetes</taxon>
        <taxon>Mycobacteriales</taxon>
        <taxon>Nocardiaceae</taxon>
        <taxon>Rhodococcus</taxon>
    </lineage>
</organism>
<feature type="region of interest" description="Disordered" evidence="1">
    <location>
        <begin position="65"/>
        <end position="95"/>
    </location>
</feature>
<evidence type="ECO:0000256" key="1">
    <source>
        <dbReference type="SAM" id="MobiDB-lite"/>
    </source>
</evidence>
<dbReference type="HOGENOM" id="CLU_2059574_0_0_11"/>
<dbReference type="AlphaFoldDB" id="Q0S5F6"/>
<name>Q0S5F6_RHOJR</name>
<dbReference type="Proteomes" id="UP000008710">
    <property type="component" value="Chromosome"/>
</dbReference>